<dbReference type="RefSeq" id="WP_274032838.1">
    <property type="nucleotide sequence ID" value="NZ_JAQBJZ010000003.1"/>
</dbReference>
<accession>A0A7M1VNU5</accession>
<name>A0A7M1VNU5_VIBPH</name>
<reference evidence="1" key="1">
    <citation type="submission" date="2020-08" db="EMBL/GenBank/DDBJ databases">
        <title>Genetic structure, function and evolution of capsule biosynthesis loci in Vibrio parahaemolyticus.</title>
        <authorList>
            <person name="Li L."/>
            <person name="Bian S."/>
        </authorList>
    </citation>
    <scope>NUCLEOTIDE SEQUENCE</scope>
    <source>
        <strain evidence="1">VP356</strain>
    </source>
</reference>
<sequence length="330" mass="37981">MTKIILLHHEGYFGQSLPTFKTMDIGLIKTSLEGYGFCVSTLTFQELVSHEVEEKTYYVCGSHQNPNVKAFLDDILDLKFDKRNNLIPSRQLIKAHDNKGYQGELAKLIGLPYVNQHYYIESINIKERSVAKVLGGAGSGGVKLIENGRELISFLRLNHFKKIGIKRIGYLARAYFQVRLKKSIENENKWNYYRWREPYVIQDFIPNLLHDFKVLVFGEKVFVLKRGTRENDFRASGSGKFEFIKPTKDLLNFALNFKNALNTPYVSIDVVEHSGGFECIEYQCAHFGPYTQMNAPCYYVKDGDSWLEMQNDTTLEELIASSIVDNIRNV</sequence>
<evidence type="ECO:0008006" key="2">
    <source>
        <dbReference type="Google" id="ProtNLM"/>
    </source>
</evidence>
<dbReference type="AlphaFoldDB" id="A0A7M1VNU5"/>
<proteinExistence type="predicted"/>
<dbReference type="EMBL" id="MT898044">
    <property type="protein sequence ID" value="QOS16199.1"/>
    <property type="molecule type" value="Genomic_DNA"/>
</dbReference>
<dbReference type="SUPFAM" id="SSF56059">
    <property type="entry name" value="Glutathione synthetase ATP-binding domain-like"/>
    <property type="match status" value="1"/>
</dbReference>
<protein>
    <recommendedName>
        <fullName evidence="2">ATP-grasp domain-containing protein</fullName>
    </recommendedName>
</protein>
<organism evidence="1">
    <name type="scientific">Vibrio parahaemolyticus</name>
    <dbReference type="NCBI Taxonomy" id="670"/>
    <lineage>
        <taxon>Bacteria</taxon>
        <taxon>Pseudomonadati</taxon>
        <taxon>Pseudomonadota</taxon>
        <taxon>Gammaproteobacteria</taxon>
        <taxon>Vibrionales</taxon>
        <taxon>Vibrionaceae</taxon>
        <taxon>Vibrio</taxon>
    </lineage>
</organism>
<gene>
    <name evidence="1" type="ORF">VP356_00025</name>
</gene>
<dbReference type="Gene3D" id="3.30.470.20">
    <property type="entry name" value="ATP-grasp fold, B domain"/>
    <property type="match status" value="1"/>
</dbReference>
<evidence type="ECO:0000313" key="1">
    <source>
        <dbReference type="EMBL" id="QOS16199.1"/>
    </source>
</evidence>